<protein>
    <recommendedName>
        <fullName evidence="4">Ig-like domain-containing protein</fullName>
    </recommendedName>
</protein>
<evidence type="ECO:0000313" key="3">
    <source>
        <dbReference type="Proteomes" id="UP000609651"/>
    </source>
</evidence>
<evidence type="ECO:0000256" key="1">
    <source>
        <dbReference type="SAM" id="MobiDB-lite"/>
    </source>
</evidence>
<evidence type="ECO:0000313" key="2">
    <source>
        <dbReference type="EMBL" id="NNJ26338.1"/>
    </source>
</evidence>
<keyword evidence="3" id="KW-1185">Reference proteome</keyword>
<dbReference type="EMBL" id="WTPX01000073">
    <property type="protein sequence ID" value="NNJ26338.1"/>
    <property type="molecule type" value="Genomic_DNA"/>
</dbReference>
<evidence type="ECO:0008006" key="4">
    <source>
        <dbReference type="Google" id="ProtNLM"/>
    </source>
</evidence>
<sequence>MFPIVACGAASVGTGSNPPAAGCEWLTDNTPFGPRRRVVEPTFPAASAAVTVTAPTARSLGMRNDPVRPAATGTRWADPPWGVKETVNVAGSADGSATVHCTAVVPSPAGAADRSIVGATRSIRTRNWGTIATFAGAGCPVASTVSTLNQ</sequence>
<accession>A0ABX1VE07</accession>
<organism evidence="2 3">
    <name type="scientific">Alienimonas chondri</name>
    <dbReference type="NCBI Taxonomy" id="2681879"/>
    <lineage>
        <taxon>Bacteria</taxon>
        <taxon>Pseudomonadati</taxon>
        <taxon>Planctomycetota</taxon>
        <taxon>Planctomycetia</taxon>
        <taxon>Planctomycetales</taxon>
        <taxon>Planctomycetaceae</taxon>
        <taxon>Alienimonas</taxon>
    </lineage>
</organism>
<comment type="caution">
    <text evidence="2">The sequence shown here is derived from an EMBL/GenBank/DDBJ whole genome shotgun (WGS) entry which is preliminary data.</text>
</comment>
<name>A0ABX1VE07_9PLAN</name>
<feature type="region of interest" description="Disordered" evidence="1">
    <location>
        <begin position="60"/>
        <end position="79"/>
    </location>
</feature>
<dbReference type="Proteomes" id="UP000609651">
    <property type="component" value="Unassembled WGS sequence"/>
</dbReference>
<gene>
    <name evidence="2" type="ORF">LzC2_24210</name>
</gene>
<proteinExistence type="predicted"/>
<reference evidence="2 3" key="1">
    <citation type="journal article" date="2020" name="Syst. Appl. Microbiol.">
        <title>Alienimonas chondri sp. nov., a novel planctomycete isolated from the biofilm of the red alga Chondrus crispus.</title>
        <authorList>
            <person name="Vitorino I."/>
            <person name="Albuquerque L."/>
            <person name="Wiegand S."/>
            <person name="Kallscheuer N."/>
            <person name="da Costa M.S."/>
            <person name="Lobo-da-Cunha A."/>
            <person name="Jogler C."/>
            <person name="Lage O.M."/>
        </authorList>
    </citation>
    <scope>NUCLEOTIDE SEQUENCE [LARGE SCALE GENOMIC DNA]</scope>
    <source>
        <strain evidence="2 3">LzC2</strain>
    </source>
</reference>